<keyword evidence="7" id="KW-0456">Lyase</keyword>
<dbReference type="NCBIfam" id="TIGR02127">
    <property type="entry name" value="pyrF_sub2"/>
    <property type="match status" value="1"/>
</dbReference>
<keyword evidence="6" id="KW-0665">Pyrimidine biosynthesis</keyword>
<evidence type="ECO:0000256" key="8">
    <source>
        <dbReference type="ARBA" id="ARBA00033428"/>
    </source>
</evidence>
<dbReference type="Gene3D" id="3.20.20.70">
    <property type="entry name" value="Aldolase class I"/>
    <property type="match status" value="1"/>
</dbReference>
<evidence type="ECO:0000256" key="10">
    <source>
        <dbReference type="SAM" id="MobiDB-lite"/>
    </source>
</evidence>
<dbReference type="Proteomes" id="UP001642484">
    <property type="component" value="Unassembled WGS sequence"/>
</dbReference>
<feature type="compositionally biased region" description="Low complexity" evidence="10">
    <location>
        <begin position="24"/>
        <end position="126"/>
    </location>
</feature>
<comment type="caution">
    <text evidence="12">The sequence shown here is derived from an EMBL/GenBank/DDBJ whole genome shotgun (WGS) entry which is preliminary data.</text>
</comment>
<dbReference type="InterPro" id="IPR001754">
    <property type="entry name" value="OMPdeCOase_dom"/>
</dbReference>
<evidence type="ECO:0000313" key="12">
    <source>
        <dbReference type="EMBL" id="CAK9015846.1"/>
    </source>
</evidence>
<feature type="region of interest" description="Disordered" evidence="10">
    <location>
        <begin position="1"/>
        <end position="169"/>
    </location>
</feature>
<evidence type="ECO:0000259" key="11">
    <source>
        <dbReference type="SMART" id="SM00934"/>
    </source>
</evidence>
<dbReference type="InterPro" id="IPR011995">
    <property type="entry name" value="OMPdecase_type-2"/>
</dbReference>
<sequence>MTDEGGAAKTDGKETEIDIPISVPADGAATGAEGAGAAAAPAEGAATESAADGAPAAPAETPADGAADPAAPAAPAEAPASGGDVSADASADPSAPAAPAGSAETPVDPAEPGAPAAPADGPAETPAAEDKVDDTGTGEAKPETDKVGDGGKTDDPKPPGEEEPKDSLLCVGLDPHKSELEEDSAEGAFRFCQRIIEETKDHAAAFKPNAAFFEVYGAAGWEALQRTLQLIPAEIPIVLDAKRGDIGSTSEAYASSAFQTLRCDSVTASPYLGGDGLQPFLKDASRGVWVLCKTSNPGSQDVQALELPNGEPLYLHVAKLCCGTWAKEHQNAGLVVGATDVEAMQKIRSALPDVWFLSPGIGAQGGDLPKALSAGLRSDGLGILLPISRGISRAESPKQMAETFRVEINSHRVDAPLELGRVETEVKHGGSTDSKDATACHAFEASSTLLDFGKSAGPGPAAKRPSSKLCAAWRCCGGGKGNWLRNSARELGESVIGDFQSGLEAIPDPSLRSALEDWAQKMNLHVQELRTFMDGAAEPPVPPLPGTLEEETRAQVTEEELQSVRDIGRQLASHRTGRTTDAEEWTDPEESAKEVEELRRVRRQIRYIFGGMLQSLPEAGTLRVEPWLKE</sequence>
<comment type="similarity">
    <text evidence="2">Belongs to the OMP decarboxylase family. Type 2 subfamily.</text>
</comment>
<dbReference type="SMART" id="SM00934">
    <property type="entry name" value="OMPdecase"/>
    <property type="match status" value="1"/>
</dbReference>
<evidence type="ECO:0000256" key="5">
    <source>
        <dbReference type="ARBA" id="ARBA00022793"/>
    </source>
</evidence>
<evidence type="ECO:0000256" key="7">
    <source>
        <dbReference type="ARBA" id="ARBA00023239"/>
    </source>
</evidence>
<comment type="catalytic activity">
    <reaction evidence="9">
        <text>orotidine 5'-phosphate + H(+) = UMP + CO2</text>
        <dbReference type="Rhea" id="RHEA:11596"/>
        <dbReference type="ChEBI" id="CHEBI:15378"/>
        <dbReference type="ChEBI" id="CHEBI:16526"/>
        <dbReference type="ChEBI" id="CHEBI:57538"/>
        <dbReference type="ChEBI" id="CHEBI:57865"/>
        <dbReference type="EC" id="4.1.1.23"/>
    </reaction>
</comment>
<dbReference type="PANTHER" id="PTHR43375">
    <property type="entry name" value="OROTIDINE 5'-PHOSPHATE DECARBOXYLASE"/>
    <property type="match status" value="1"/>
</dbReference>
<dbReference type="CDD" id="cd04725">
    <property type="entry name" value="OMP_decarboxylase_like"/>
    <property type="match status" value="1"/>
</dbReference>
<organism evidence="12 13">
    <name type="scientific">Durusdinium trenchii</name>
    <dbReference type="NCBI Taxonomy" id="1381693"/>
    <lineage>
        <taxon>Eukaryota</taxon>
        <taxon>Sar</taxon>
        <taxon>Alveolata</taxon>
        <taxon>Dinophyceae</taxon>
        <taxon>Suessiales</taxon>
        <taxon>Symbiodiniaceae</taxon>
        <taxon>Durusdinium</taxon>
    </lineage>
</organism>
<comment type="pathway">
    <text evidence="1">Pyrimidine metabolism; UMP biosynthesis via de novo pathway; UMP from orotate: step 2/2.</text>
</comment>
<feature type="region of interest" description="Disordered" evidence="10">
    <location>
        <begin position="569"/>
        <end position="591"/>
    </location>
</feature>
<dbReference type="SUPFAM" id="SSF51366">
    <property type="entry name" value="Ribulose-phoshate binding barrel"/>
    <property type="match status" value="1"/>
</dbReference>
<reference evidence="12 13" key="1">
    <citation type="submission" date="2024-02" db="EMBL/GenBank/DDBJ databases">
        <authorList>
            <person name="Chen Y."/>
            <person name="Shah S."/>
            <person name="Dougan E. K."/>
            <person name="Thang M."/>
            <person name="Chan C."/>
        </authorList>
    </citation>
    <scope>NUCLEOTIDE SEQUENCE [LARGE SCALE GENOMIC DNA]</scope>
</reference>
<feature type="compositionally biased region" description="Basic and acidic residues" evidence="10">
    <location>
        <begin position="128"/>
        <end position="166"/>
    </location>
</feature>
<evidence type="ECO:0000256" key="9">
    <source>
        <dbReference type="ARBA" id="ARBA00049157"/>
    </source>
</evidence>
<evidence type="ECO:0000256" key="4">
    <source>
        <dbReference type="ARBA" id="ARBA00021923"/>
    </source>
</evidence>
<keyword evidence="5" id="KW-0210">Decarboxylase</keyword>
<dbReference type="EC" id="4.1.1.23" evidence="3"/>
<dbReference type="EMBL" id="CAXAMN010005914">
    <property type="protein sequence ID" value="CAK9015846.1"/>
    <property type="molecule type" value="Genomic_DNA"/>
</dbReference>
<dbReference type="PANTHER" id="PTHR43375:SF1">
    <property type="entry name" value="OROTIDINE 5'-PHOSPHATE DECARBOXYLASE"/>
    <property type="match status" value="1"/>
</dbReference>
<dbReference type="InterPro" id="IPR011060">
    <property type="entry name" value="RibuloseP-bd_barrel"/>
</dbReference>
<keyword evidence="13" id="KW-1185">Reference proteome</keyword>
<proteinExistence type="inferred from homology"/>
<evidence type="ECO:0000256" key="2">
    <source>
        <dbReference type="ARBA" id="ARBA00008847"/>
    </source>
</evidence>
<dbReference type="InterPro" id="IPR013785">
    <property type="entry name" value="Aldolase_TIM"/>
</dbReference>
<feature type="domain" description="Orotidine 5'-phosphate decarboxylase" evidence="11">
    <location>
        <begin position="168"/>
        <end position="404"/>
    </location>
</feature>
<evidence type="ECO:0000256" key="6">
    <source>
        <dbReference type="ARBA" id="ARBA00022975"/>
    </source>
</evidence>
<evidence type="ECO:0000256" key="3">
    <source>
        <dbReference type="ARBA" id="ARBA00012321"/>
    </source>
</evidence>
<protein>
    <recommendedName>
        <fullName evidence="4">Orotidine 5'-phosphate decarboxylase</fullName>
        <ecNumber evidence="3">4.1.1.23</ecNumber>
    </recommendedName>
    <alternativeName>
        <fullName evidence="8">OMP decarboxylase</fullName>
    </alternativeName>
</protein>
<dbReference type="Pfam" id="PF00215">
    <property type="entry name" value="OMPdecase"/>
    <property type="match status" value="1"/>
</dbReference>
<evidence type="ECO:0000313" key="13">
    <source>
        <dbReference type="Proteomes" id="UP001642484"/>
    </source>
</evidence>
<name>A0ABP0JNL4_9DINO</name>
<evidence type="ECO:0000256" key="1">
    <source>
        <dbReference type="ARBA" id="ARBA00004861"/>
    </source>
</evidence>
<accession>A0ABP0JNL4</accession>
<gene>
    <name evidence="12" type="ORF">CCMP2556_LOCUS12250</name>
</gene>